<dbReference type="InterPro" id="IPR036322">
    <property type="entry name" value="WD40_repeat_dom_sf"/>
</dbReference>
<dbReference type="SMART" id="SM00320">
    <property type="entry name" value="WD40"/>
    <property type="match status" value="3"/>
</dbReference>
<keyword evidence="5" id="KW-1185">Reference proteome</keyword>
<organism evidence="4 5">
    <name type="scientific">Reticulomyxa filosa</name>
    <dbReference type="NCBI Taxonomy" id="46433"/>
    <lineage>
        <taxon>Eukaryota</taxon>
        <taxon>Sar</taxon>
        <taxon>Rhizaria</taxon>
        <taxon>Retaria</taxon>
        <taxon>Foraminifera</taxon>
        <taxon>Monothalamids</taxon>
        <taxon>Reticulomyxidae</taxon>
        <taxon>Reticulomyxa</taxon>
    </lineage>
</organism>
<reference evidence="4 5" key="1">
    <citation type="journal article" date="2013" name="Curr. Biol.">
        <title>The Genome of the Foraminiferan Reticulomyxa filosa.</title>
        <authorList>
            <person name="Glockner G."/>
            <person name="Hulsmann N."/>
            <person name="Schleicher M."/>
            <person name="Noegel A.A."/>
            <person name="Eichinger L."/>
            <person name="Gallinger C."/>
            <person name="Pawlowski J."/>
            <person name="Sierra R."/>
            <person name="Euteneuer U."/>
            <person name="Pillet L."/>
            <person name="Moustafa A."/>
            <person name="Platzer M."/>
            <person name="Groth M."/>
            <person name="Szafranski K."/>
            <person name="Schliwa M."/>
        </authorList>
    </citation>
    <scope>NUCLEOTIDE SEQUENCE [LARGE SCALE GENOMIC DNA]</scope>
</reference>
<dbReference type="PROSITE" id="PS50082">
    <property type="entry name" value="WD_REPEATS_2"/>
    <property type="match status" value="2"/>
</dbReference>
<evidence type="ECO:0000313" key="4">
    <source>
        <dbReference type="EMBL" id="ETO35028.1"/>
    </source>
</evidence>
<accession>X6PA69</accession>
<evidence type="ECO:0000256" key="1">
    <source>
        <dbReference type="ARBA" id="ARBA00022574"/>
    </source>
</evidence>
<dbReference type="Gene3D" id="2.130.10.10">
    <property type="entry name" value="YVTN repeat-like/Quinoprotein amine dehydrogenase"/>
    <property type="match status" value="1"/>
</dbReference>
<gene>
    <name evidence="4" type="ORF">RFI_02046</name>
</gene>
<dbReference type="GO" id="GO:1990234">
    <property type="term" value="C:transferase complex"/>
    <property type="evidence" value="ECO:0007669"/>
    <property type="project" value="UniProtKB-ARBA"/>
</dbReference>
<comment type="caution">
    <text evidence="4">The sequence shown here is derived from an EMBL/GenBank/DDBJ whole genome shotgun (WGS) entry which is preliminary data.</text>
</comment>
<feature type="repeat" description="WD" evidence="3">
    <location>
        <begin position="50"/>
        <end position="93"/>
    </location>
</feature>
<evidence type="ECO:0000256" key="2">
    <source>
        <dbReference type="ARBA" id="ARBA00022737"/>
    </source>
</evidence>
<dbReference type="OrthoDB" id="273067at2759"/>
<dbReference type="InterPro" id="IPR020472">
    <property type="entry name" value="WD40_PAC1"/>
</dbReference>
<sequence>MFSMDMKIRNNNESNSIGVIGGNGYTICSGSYDETVRIWDIEKTKQLNVFKGHEYWIRSVKYGSNELMNTILSGSSDKSIRLWDIRSGKQIQMFNGHANEIWAVEYSPFVIKNRMNFWDIRSNKKELHVIRGSNTDYGIFCLKFAALKKKEQKLNNCCVHLYYGSCRGAIQDIIKIRNLELFLFF</sequence>
<feature type="repeat" description="WD" evidence="3">
    <location>
        <begin position="23"/>
        <end position="49"/>
    </location>
</feature>
<dbReference type="PRINTS" id="PR00320">
    <property type="entry name" value="GPROTEINBRPT"/>
</dbReference>
<dbReference type="Proteomes" id="UP000023152">
    <property type="component" value="Unassembled WGS sequence"/>
</dbReference>
<dbReference type="PROSITE" id="PS00678">
    <property type="entry name" value="WD_REPEATS_1"/>
    <property type="match status" value="2"/>
</dbReference>
<dbReference type="Pfam" id="PF00400">
    <property type="entry name" value="WD40"/>
    <property type="match status" value="2"/>
</dbReference>
<evidence type="ECO:0000256" key="3">
    <source>
        <dbReference type="PROSITE-ProRule" id="PRU00221"/>
    </source>
</evidence>
<protein>
    <submittedName>
        <fullName evidence="4">WD repeat-containing protein</fullName>
    </submittedName>
</protein>
<dbReference type="EMBL" id="ASPP01002028">
    <property type="protein sequence ID" value="ETO35028.1"/>
    <property type="molecule type" value="Genomic_DNA"/>
</dbReference>
<dbReference type="InterPro" id="IPR001680">
    <property type="entry name" value="WD40_rpt"/>
</dbReference>
<keyword evidence="1 3" id="KW-0853">WD repeat</keyword>
<dbReference type="AlphaFoldDB" id="X6PA69"/>
<dbReference type="PROSITE" id="PS50294">
    <property type="entry name" value="WD_REPEATS_REGION"/>
    <property type="match status" value="1"/>
</dbReference>
<dbReference type="InterPro" id="IPR015943">
    <property type="entry name" value="WD40/YVTN_repeat-like_dom_sf"/>
</dbReference>
<evidence type="ECO:0000313" key="5">
    <source>
        <dbReference type="Proteomes" id="UP000023152"/>
    </source>
</evidence>
<keyword evidence="2" id="KW-0677">Repeat</keyword>
<name>X6PA69_RETFI</name>
<proteinExistence type="predicted"/>
<dbReference type="SUPFAM" id="SSF50978">
    <property type="entry name" value="WD40 repeat-like"/>
    <property type="match status" value="1"/>
</dbReference>
<dbReference type="InterPro" id="IPR019775">
    <property type="entry name" value="WD40_repeat_CS"/>
</dbReference>
<dbReference type="PANTHER" id="PTHR22847">
    <property type="entry name" value="WD40 REPEAT PROTEIN"/>
    <property type="match status" value="1"/>
</dbReference>
<dbReference type="PANTHER" id="PTHR22847:SF637">
    <property type="entry name" value="WD REPEAT DOMAIN 5B"/>
    <property type="match status" value="1"/>
</dbReference>